<dbReference type="Gene3D" id="1.10.150.770">
    <property type="match status" value="1"/>
</dbReference>
<evidence type="ECO:0000313" key="7">
    <source>
        <dbReference type="Proteomes" id="UP000319976"/>
    </source>
</evidence>
<keyword evidence="2" id="KW-0121">Carboxypeptidase</keyword>
<evidence type="ECO:0000259" key="5">
    <source>
        <dbReference type="Pfam" id="PF03717"/>
    </source>
</evidence>
<dbReference type="InterPro" id="IPR005311">
    <property type="entry name" value="PBP_dimer"/>
</dbReference>
<dbReference type="Pfam" id="PF00905">
    <property type="entry name" value="Transpeptidase"/>
    <property type="match status" value="1"/>
</dbReference>
<evidence type="ECO:0000256" key="3">
    <source>
        <dbReference type="ARBA" id="ARBA00023136"/>
    </source>
</evidence>
<dbReference type="InterPro" id="IPR050515">
    <property type="entry name" value="Beta-lactam/transpept"/>
</dbReference>
<sequence>MDRELNMADKLNTGSHSRSAIRSRLTAAILLFSVLPLLLAARLCHLQVIEHDDFAELASSQRLQRMPIPARPGDILDCRGRLLATSVRSPSLYVVPREIDDIHDYSQKLADALQIESDWIEHRISSRKDRWFLWIKRLLTEEQVTRVRELKLPAHTWGLNREYQRLYPEGSLAFHLLGLRDIDGIGRGGIESICHDKLEGMEGELAAFKDARGRIIDHIPDFMQPATPGETVTLTIDSIIQLIVEQQLDEAVVQHQPHGACAIVMNPGNSEVLAMASRPGWNRNSHSSVPSDAWRNLAVSAVFEPGSTVKPLVVAWAMQQGVLQADEKIDCEYGRYRMGSRLLHDHHGYGELSISDILVHSSNIGMAKIGERLGNVKLYQGIESFGLGQITGISLVGELPGLLRPVDKWDIYSTGSIPMGQEFAITPLQLISAHCVLASDGRWRQPKLIKSISDENIVDSPAKVQFFTSQVTVPVVDPLIAQEIVRGPMRDVVERGTGRRSRIDGYDVFGKTGTSQKYDAELKAYSNTRSVCSFVGGLPAQNPEVLVLVMLDEPQSPSPSGGKTAAPIAREILKRIIDYRHLPPTSETH</sequence>
<protein>
    <submittedName>
        <fullName evidence="6">Peptidoglycan D,D-transpeptidase FtsI</fullName>
    </submittedName>
</protein>
<dbReference type="OrthoDB" id="9770103at2"/>
<keyword evidence="3" id="KW-0472">Membrane</keyword>
<dbReference type="InterPro" id="IPR001460">
    <property type="entry name" value="PCN-bd_Tpept"/>
</dbReference>
<dbReference type="InterPro" id="IPR012338">
    <property type="entry name" value="Beta-lactam/transpept-like"/>
</dbReference>
<keyword evidence="7" id="KW-1185">Reference proteome</keyword>
<dbReference type="KEGG" id="chya:V22_22390"/>
<feature type="domain" description="Penicillin-binding protein dimerisation" evidence="5">
    <location>
        <begin position="68"/>
        <end position="218"/>
    </location>
</feature>
<dbReference type="AlphaFoldDB" id="A0A517T9E5"/>
<gene>
    <name evidence="6" type="primary">ftsI</name>
    <name evidence="6" type="ORF">V22_22390</name>
</gene>
<dbReference type="Gene3D" id="3.90.1310.10">
    <property type="entry name" value="Penicillin-binding protein 2a (Domain 2)"/>
    <property type="match status" value="1"/>
</dbReference>
<evidence type="ECO:0000256" key="2">
    <source>
        <dbReference type="ARBA" id="ARBA00022645"/>
    </source>
</evidence>
<dbReference type="GO" id="GO:0071555">
    <property type="term" value="P:cell wall organization"/>
    <property type="evidence" value="ECO:0007669"/>
    <property type="project" value="TreeGrafter"/>
</dbReference>
<proteinExistence type="predicted"/>
<evidence type="ECO:0000256" key="1">
    <source>
        <dbReference type="ARBA" id="ARBA00004370"/>
    </source>
</evidence>
<comment type="subcellular location">
    <subcellularLocation>
        <location evidence="1">Membrane</location>
    </subcellularLocation>
</comment>
<dbReference type="Gene3D" id="3.40.710.10">
    <property type="entry name" value="DD-peptidase/beta-lactamase superfamily"/>
    <property type="match status" value="1"/>
</dbReference>
<dbReference type="SUPFAM" id="SSF56601">
    <property type="entry name" value="beta-lactamase/transpeptidase-like"/>
    <property type="match status" value="1"/>
</dbReference>
<evidence type="ECO:0000313" key="6">
    <source>
        <dbReference type="EMBL" id="QDT64993.1"/>
    </source>
</evidence>
<dbReference type="RefSeq" id="WP_145262620.1">
    <property type="nucleotide sequence ID" value="NZ_CP036316.1"/>
</dbReference>
<evidence type="ECO:0000259" key="4">
    <source>
        <dbReference type="Pfam" id="PF00905"/>
    </source>
</evidence>
<dbReference type="Proteomes" id="UP000319976">
    <property type="component" value="Chromosome"/>
</dbReference>
<feature type="domain" description="Penicillin-binding protein transpeptidase" evidence="4">
    <location>
        <begin position="261"/>
        <end position="574"/>
    </location>
</feature>
<organism evidence="6 7">
    <name type="scientific">Calycomorphotria hydatis</name>
    <dbReference type="NCBI Taxonomy" id="2528027"/>
    <lineage>
        <taxon>Bacteria</taxon>
        <taxon>Pseudomonadati</taxon>
        <taxon>Planctomycetota</taxon>
        <taxon>Planctomycetia</taxon>
        <taxon>Planctomycetales</taxon>
        <taxon>Planctomycetaceae</taxon>
        <taxon>Calycomorphotria</taxon>
    </lineage>
</organism>
<dbReference type="InterPro" id="IPR036138">
    <property type="entry name" value="PBP_dimer_sf"/>
</dbReference>
<dbReference type="GO" id="GO:0005886">
    <property type="term" value="C:plasma membrane"/>
    <property type="evidence" value="ECO:0007669"/>
    <property type="project" value="TreeGrafter"/>
</dbReference>
<dbReference type="GO" id="GO:0004180">
    <property type="term" value="F:carboxypeptidase activity"/>
    <property type="evidence" value="ECO:0007669"/>
    <property type="project" value="UniProtKB-KW"/>
</dbReference>
<dbReference type="EMBL" id="CP036316">
    <property type="protein sequence ID" value="QDT64993.1"/>
    <property type="molecule type" value="Genomic_DNA"/>
</dbReference>
<dbReference type="GO" id="GO:0008658">
    <property type="term" value="F:penicillin binding"/>
    <property type="evidence" value="ECO:0007669"/>
    <property type="project" value="InterPro"/>
</dbReference>
<dbReference type="Gene3D" id="3.30.450.330">
    <property type="match status" value="1"/>
</dbReference>
<dbReference type="Pfam" id="PF03717">
    <property type="entry name" value="PBP_dimer"/>
    <property type="match status" value="1"/>
</dbReference>
<dbReference type="PANTHER" id="PTHR30627">
    <property type="entry name" value="PEPTIDOGLYCAN D,D-TRANSPEPTIDASE"/>
    <property type="match status" value="1"/>
</dbReference>
<accession>A0A517T9E5</accession>
<keyword evidence="2" id="KW-0645">Protease</keyword>
<keyword evidence="2" id="KW-0378">Hydrolase</keyword>
<dbReference type="SUPFAM" id="SSF56519">
    <property type="entry name" value="Penicillin binding protein dimerisation domain"/>
    <property type="match status" value="1"/>
</dbReference>
<dbReference type="PANTHER" id="PTHR30627:SF1">
    <property type="entry name" value="PEPTIDOGLYCAN D,D-TRANSPEPTIDASE FTSI"/>
    <property type="match status" value="1"/>
</dbReference>
<reference evidence="6 7" key="1">
    <citation type="submission" date="2019-02" db="EMBL/GenBank/DDBJ databases">
        <title>Deep-cultivation of Planctomycetes and their phenomic and genomic characterization uncovers novel biology.</title>
        <authorList>
            <person name="Wiegand S."/>
            <person name="Jogler M."/>
            <person name="Boedeker C."/>
            <person name="Pinto D."/>
            <person name="Vollmers J."/>
            <person name="Rivas-Marin E."/>
            <person name="Kohn T."/>
            <person name="Peeters S.H."/>
            <person name="Heuer A."/>
            <person name="Rast P."/>
            <person name="Oberbeckmann S."/>
            <person name="Bunk B."/>
            <person name="Jeske O."/>
            <person name="Meyerdierks A."/>
            <person name="Storesund J.E."/>
            <person name="Kallscheuer N."/>
            <person name="Luecker S."/>
            <person name="Lage O.M."/>
            <person name="Pohl T."/>
            <person name="Merkel B.J."/>
            <person name="Hornburger P."/>
            <person name="Mueller R.-W."/>
            <person name="Bruemmer F."/>
            <person name="Labrenz M."/>
            <person name="Spormann A.M."/>
            <person name="Op den Camp H."/>
            <person name="Overmann J."/>
            <person name="Amann R."/>
            <person name="Jetten M.S.M."/>
            <person name="Mascher T."/>
            <person name="Medema M.H."/>
            <person name="Devos D.P."/>
            <person name="Kaster A.-K."/>
            <person name="Ovreas L."/>
            <person name="Rohde M."/>
            <person name="Galperin M.Y."/>
            <person name="Jogler C."/>
        </authorList>
    </citation>
    <scope>NUCLEOTIDE SEQUENCE [LARGE SCALE GENOMIC DNA]</scope>
    <source>
        <strain evidence="6 7">V22</strain>
    </source>
</reference>
<name>A0A517T9E5_9PLAN</name>